<dbReference type="PROSITE" id="PS50943">
    <property type="entry name" value="HTH_CROC1"/>
    <property type="match status" value="1"/>
</dbReference>
<dbReference type="AlphaFoldDB" id="A0A8E2I924"/>
<accession>A0A8E2I924</accession>
<evidence type="ECO:0000259" key="1">
    <source>
        <dbReference type="PROSITE" id="PS50943"/>
    </source>
</evidence>
<dbReference type="CDD" id="cd00093">
    <property type="entry name" value="HTH_XRE"/>
    <property type="match status" value="1"/>
</dbReference>
<dbReference type="Gene3D" id="1.10.260.40">
    <property type="entry name" value="lambda repressor-like DNA-binding domains"/>
    <property type="match status" value="1"/>
</dbReference>
<evidence type="ECO:0000313" key="3">
    <source>
        <dbReference type="Proteomes" id="UP000189761"/>
    </source>
</evidence>
<comment type="caution">
    <text evidence="2">The sequence shown here is derived from an EMBL/GenBank/DDBJ whole genome shotgun (WGS) entry which is preliminary data.</text>
</comment>
<dbReference type="GO" id="GO:0003677">
    <property type="term" value="F:DNA binding"/>
    <property type="evidence" value="ECO:0007669"/>
    <property type="project" value="InterPro"/>
</dbReference>
<dbReference type="SUPFAM" id="SSF47413">
    <property type="entry name" value="lambda repressor-like DNA-binding domains"/>
    <property type="match status" value="1"/>
</dbReference>
<dbReference type="SMART" id="SM00530">
    <property type="entry name" value="HTH_XRE"/>
    <property type="match status" value="1"/>
</dbReference>
<dbReference type="SUPFAM" id="SSF48452">
    <property type="entry name" value="TPR-like"/>
    <property type="match status" value="1"/>
</dbReference>
<sequence length="420" mass="49583">MHIGTRIRFYRLLRGLSPEELSDGITALSYLASIENNGHTPPIEMLSQLCDRLEIPFMTYPNEELTQLLDKWKPSLLQNDQEESSAIFEEISSKLSDSVDFQLILTYHVYLIRYYLIQKQLEKAKELIEMVKPFHFEMADDLKFSFQKFHGNYLYYTNQFAEAASLFNNAKNYLFAIDANLLDEKADLYYMYGLTLGRINKNTLSVFYIEEALSLFQQTYQMKRCTDCHMLLGVVYSKMQEYSDSEHHYTIAKQLAKSISYTDLIDKIEHNLGLLKSRQGKSKEAITHYLNSYEELDKQKTNDQLQIIINIINEYYKIGFIHEVNIWLEHGFSLIESIDQQKEHYIELTFFQYIVRGYPEGFEDFILNIAIPYFEERKQNQSIIVYSKKLGEYYQKKKRFKEAALSFAKANSVYEKILEL</sequence>
<dbReference type="RefSeq" id="WP_071977656.1">
    <property type="nucleotide sequence ID" value="NZ_CP065424.1"/>
</dbReference>
<keyword evidence="3" id="KW-1185">Reference proteome</keyword>
<evidence type="ECO:0000313" key="2">
    <source>
        <dbReference type="EMBL" id="OOP67138.1"/>
    </source>
</evidence>
<dbReference type="EMBL" id="MTLA01000225">
    <property type="protein sequence ID" value="OOP67138.1"/>
    <property type="molecule type" value="Genomic_DNA"/>
</dbReference>
<dbReference type="InterPro" id="IPR019734">
    <property type="entry name" value="TPR_rpt"/>
</dbReference>
<name>A0A8E2I924_9BACI</name>
<proteinExistence type="predicted"/>
<dbReference type="InterPro" id="IPR010982">
    <property type="entry name" value="Lambda_DNA-bd_dom_sf"/>
</dbReference>
<dbReference type="Proteomes" id="UP000189761">
    <property type="component" value="Unassembled WGS sequence"/>
</dbReference>
<reference evidence="2 3" key="1">
    <citation type="submission" date="2017-01" db="EMBL/GenBank/DDBJ databases">
        <title>Draft genome sequence of Bacillus oleronius.</title>
        <authorList>
            <person name="Allam M."/>
        </authorList>
    </citation>
    <scope>NUCLEOTIDE SEQUENCE [LARGE SCALE GENOMIC DNA]</scope>
    <source>
        <strain evidence="2 3">DSM 9356</strain>
    </source>
</reference>
<dbReference type="SMART" id="SM00028">
    <property type="entry name" value="TPR"/>
    <property type="match status" value="4"/>
</dbReference>
<dbReference type="InterPro" id="IPR001387">
    <property type="entry name" value="Cro/C1-type_HTH"/>
</dbReference>
<dbReference type="Pfam" id="PF01381">
    <property type="entry name" value="HTH_3"/>
    <property type="match status" value="1"/>
</dbReference>
<dbReference type="InterPro" id="IPR011990">
    <property type="entry name" value="TPR-like_helical_dom_sf"/>
</dbReference>
<protein>
    <recommendedName>
        <fullName evidence="1">HTH cro/C1-type domain-containing protein</fullName>
    </recommendedName>
</protein>
<gene>
    <name evidence="2" type="ORF">BWZ43_17330</name>
</gene>
<dbReference type="Gene3D" id="1.25.40.10">
    <property type="entry name" value="Tetratricopeptide repeat domain"/>
    <property type="match status" value="1"/>
</dbReference>
<feature type="domain" description="HTH cro/C1-type" evidence="1">
    <location>
        <begin position="7"/>
        <end position="60"/>
    </location>
</feature>
<organism evidence="2 3">
    <name type="scientific">Heyndrickxia oleronia</name>
    <dbReference type="NCBI Taxonomy" id="38875"/>
    <lineage>
        <taxon>Bacteria</taxon>
        <taxon>Bacillati</taxon>
        <taxon>Bacillota</taxon>
        <taxon>Bacilli</taxon>
        <taxon>Bacillales</taxon>
        <taxon>Bacillaceae</taxon>
        <taxon>Heyndrickxia</taxon>
    </lineage>
</organism>